<dbReference type="SMART" id="SM00776">
    <property type="entry name" value="NPCBM"/>
    <property type="match status" value="1"/>
</dbReference>
<dbReference type="InterPro" id="IPR038637">
    <property type="entry name" value="NPCBM_sf"/>
</dbReference>
<dbReference type="eggNOG" id="COG0810">
    <property type="taxonomic scope" value="Bacteria"/>
</dbReference>
<keyword evidence="4" id="KW-1185">Reference proteome</keyword>
<dbReference type="InterPro" id="IPR013222">
    <property type="entry name" value="Glyco_hyd_98_carb-bd"/>
</dbReference>
<proteinExistence type="predicted"/>
<feature type="domain" description="Glycosyl hydrolase family 98 putative carbohydrate-binding module" evidence="2">
    <location>
        <begin position="295"/>
        <end position="438"/>
    </location>
</feature>
<keyword evidence="3" id="KW-0378">Hydrolase</keyword>
<dbReference type="CAZy" id="CBM51">
    <property type="family name" value="Carbohydrate-Binding Module Family 51"/>
</dbReference>
<protein>
    <submittedName>
        <fullName evidence="3">Glycosyl hydrolase family 98 putative carbohydrate binding module</fullName>
    </submittedName>
</protein>
<dbReference type="GO" id="GO:0016787">
    <property type="term" value="F:hydrolase activity"/>
    <property type="evidence" value="ECO:0007669"/>
    <property type="project" value="UniProtKB-KW"/>
</dbReference>
<evidence type="ECO:0000256" key="1">
    <source>
        <dbReference type="SAM" id="Phobius"/>
    </source>
</evidence>
<dbReference type="AlphaFoldDB" id="D2R6U0"/>
<dbReference type="Gene3D" id="2.60.120.1060">
    <property type="entry name" value="NPCBM/NEW2 domain"/>
    <property type="match status" value="1"/>
</dbReference>
<dbReference type="SUPFAM" id="SSF49785">
    <property type="entry name" value="Galactose-binding domain-like"/>
    <property type="match status" value="1"/>
</dbReference>
<evidence type="ECO:0000313" key="4">
    <source>
        <dbReference type="Proteomes" id="UP000001887"/>
    </source>
</evidence>
<dbReference type="OrthoDB" id="272011at2"/>
<evidence type="ECO:0000259" key="2">
    <source>
        <dbReference type="SMART" id="SM00776"/>
    </source>
</evidence>
<keyword evidence="1" id="KW-1133">Transmembrane helix</keyword>
<dbReference type="KEGG" id="psl:Psta_2722"/>
<name>D2R6U0_PIRSD</name>
<accession>D2R6U0</accession>
<gene>
    <name evidence="3" type="ordered locus">Psta_2722</name>
</gene>
<dbReference type="Pfam" id="PF08305">
    <property type="entry name" value="NPCBM"/>
    <property type="match status" value="1"/>
</dbReference>
<dbReference type="EMBL" id="CP001848">
    <property type="protein sequence ID" value="ADB17390.1"/>
    <property type="molecule type" value="Genomic_DNA"/>
</dbReference>
<dbReference type="HOGENOM" id="CLU_619421_0_0_0"/>
<evidence type="ECO:0000313" key="3">
    <source>
        <dbReference type="EMBL" id="ADB17390.1"/>
    </source>
</evidence>
<dbReference type="STRING" id="530564.Psta_2722"/>
<feature type="transmembrane region" description="Helical" evidence="1">
    <location>
        <begin position="35"/>
        <end position="58"/>
    </location>
</feature>
<dbReference type="InterPro" id="IPR008979">
    <property type="entry name" value="Galactose-bd-like_sf"/>
</dbReference>
<dbReference type="Proteomes" id="UP000001887">
    <property type="component" value="Chromosome"/>
</dbReference>
<keyword evidence="1" id="KW-0472">Membrane</keyword>
<organism evidence="3 4">
    <name type="scientific">Pirellula staleyi (strain ATCC 27377 / DSM 6068 / ICPB 4128)</name>
    <name type="common">Pirella staleyi</name>
    <dbReference type="NCBI Taxonomy" id="530564"/>
    <lineage>
        <taxon>Bacteria</taxon>
        <taxon>Pseudomonadati</taxon>
        <taxon>Planctomycetota</taxon>
        <taxon>Planctomycetia</taxon>
        <taxon>Pirellulales</taxon>
        <taxon>Pirellulaceae</taxon>
        <taxon>Pirellula</taxon>
    </lineage>
</organism>
<reference evidence="3 4" key="1">
    <citation type="journal article" date="2009" name="Stand. Genomic Sci.">
        <title>Complete genome sequence of Pirellula staleyi type strain (ATCC 27377).</title>
        <authorList>
            <person name="Clum A."/>
            <person name="Tindall B.J."/>
            <person name="Sikorski J."/>
            <person name="Ivanova N."/>
            <person name="Mavrommatis K."/>
            <person name="Lucas S."/>
            <person name="Glavina del Rio T."/>
            <person name="Nolan M."/>
            <person name="Chen F."/>
            <person name="Tice H."/>
            <person name="Pitluck S."/>
            <person name="Cheng J.F."/>
            <person name="Chertkov O."/>
            <person name="Brettin T."/>
            <person name="Han C."/>
            <person name="Detter J.C."/>
            <person name="Kuske C."/>
            <person name="Bruce D."/>
            <person name="Goodwin L."/>
            <person name="Ovchinikova G."/>
            <person name="Pati A."/>
            <person name="Mikhailova N."/>
            <person name="Chen A."/>
            <person name="Palaniappan K."/>
            <person name="Land M."/>
            <person name="Hauser L."/>
            <person name="Chang Y.J."/>
            <person name="Jeffries C.D."/>
            <person name="Chain P."/>
            <person name="Rohde M."/>
            <person name="Goker M."/>
            <person name="Bristow J."/>
            <person name="Eisen J.A."/>
            <person name="Markowitz V."/>
            <person name="Hugenholtz P."/>
            <person name="Kyrpides N.C."/>
            <person name="Klenk H.P."/>
            <person name="Lapidus A."/>
        </authorList>
    </citation>
    <scope>NUCLEOTIDE SEQUENCE [LARGE SCALE GENOMIC DNA]</scope>
    <source>
        <strain evidence="4">ATCC 27377 / DSM 6068 / ICPB 4128</strain>
    </source>
</reference>
<keyword evidence="1" id="KW-0812">Transmembrane</keyword>
<sequence>MSGQQAVATHLSPRLSGVFQSNIAAKLSGSPARRVIVSVVATFSFVATCIGAASHLLAQEPASTKPLLKFEVRLISGEKIAPATLEIAAGQIKNVPLASGSRDLPLDELSRITISSLREPTKASGSVQVYLRNQGFLAAESVTISDDEFHLKTAFAESLDLTIDLVRGVVLKPEAADVVQKLIKTPSADNDRLIVAVDDKLETLEGLIVSVSATEVKFEIDGMEKSLPFDRLAGIVVAQARADDEPARLKLKLTSGELVAGESMEVSEGLASLTISGDAKLEMPLASIKEIAYRSSQLEYLSDLTPSTVFEQPVVTLKRPYQVDRSVSGKPLNIGGTIYEKGIGVHAISRLTYQIEPGFDQFVVDVGLDAAAAGKGNCIFVVLGDGQQLASETVQGKDAARTLRVPIRGVRELTIAVEAGEDLDLADHANWCEARLLKVKSP</sequence>